<proteinExistence type="inferred from homology"/>
<dbReference type="RefSeq" id="XP_002672129.1">
    <property type="nucleotide sequence ID" value="XM_002672083.1"/>
</dbReference>
<feature type="binding site" evidence="5">
    <location>
        <position position="309"/>
    </location>
    <ligand>
        <name>substrate</name>
    </ligand>
</feature>
<evidence type="ECO:0000259" key="6">
    <source>
        <dbReference type="Pfam" id="PF05028"/>
    </source>
</evidence>
<dbReference type="GO" id="GO:0009225">
    <property type="term" value="P:nucleotide-sugar metabolic process"/>
    <property type="evidence" value="ECO:0007669"/>
    <property type="project" value="TreeGrafter"/>
</dbReference>
<feature type="active site" evidence="4">
    <location>
        <position position="270"/>
    </location>
</feature>
<dbReference type="InterPro" id="IPR048362">
    <property type="entry name" value="PARG_helical"/>
</dbReference>
<sequence length="465" mass="52929">MSQIIVTQDHEATLEHVQFPYEYSSWPFIQSKLQPMVQDPKSITKQLVIDIIESIKVNHFGKPKKEDENPDKYLVLYQAMELFEEQYYPDDYNSDDFLSTVIPFIAHLVLKSEDYLPKQSIQYLKKGESKTLTISKLGAACILANSFFCTWYRLSYDPLWKYFPSINYDEMYGKFPNFRPQFAKTMMLLNYFARVHKSFADYSSNPNLGISFTRHYLTPIPSFEYSDLPLCDVHVNSQGSIADSHDAVQIDFANKFIGGASISFGCVQEEIEFSLCPEMNIARLFCHVMGDRESILITGAEQYSKHKGYAFSLDYAGNFIDLNKDSNGNSLKQTSAIDALIFNKLNFLSQWEKETIDREIIKSLSGFSSSKTMDKISTGNWGCGAFLGDVELKAIIQVISASLAQKSLVYYSFQRKEVEVLAPLVEDLNKQGITVGALYQSLLKVKQFASNNQVATFTALRKLLL</sequence>
<evidence type="ECO:0000256" key="4">
    <source>
        <dbReference type="PIRSR" id="PIRSR607724-1"/>
    </source>
</evidence>
<dbReference type="OMA" id="RICRCMP"/>
<dbReference type="OrthoDB" id="1937899at2759"/>
<dbReference type="GeneID" id="8853524"/>
<dbReference type="AlphaFoldDB" id="D2VUU6"/>
<dbReference type="VEuPathDB" id="AmoebaDB:NAEGRDRAFT_81303"/>
<feature type="domain" description="PARG catalytic Macro" evidence="6">
    <location>
        <begin position="221"/>
        <end position="418"/>
    </location>
</feature>
<dbReference type="Proteomes" id="UP000006671">
    <property type="component" value="Unassembled WGS sequence"/>
</dbReference>
<dbReference type="KEGG" id="ngr:NAEGRDRAFT_81303"/>
<accession>D2VUU6</accession>
<keyword evidence="9" id="KW-1185">Reference proteome</keyword>
<feature type="binding site" evidence="5">
    <location>
        <position position="268"/>
    </location>
    <ligand>
        <name>substrate</name>
    </ligand>
</feature>
<organism evidence="9">
    <name type="scientific">Naegleria gruberi</name>
    <name type="common">Amoeba</name>
    <dbReference type="NCBI Taxonomy" id="5762"/>
    <lineage>
        <taxon>Eukaryota</taxon>
        <taxon>Discoba</taxon>
        <taxon>Heterolobosea</taxon>
        <taxon>Tetramitia</taxon>
        <taxon>Eutetramitia</taxon>
        <taxon>Vahlkampfiidae</taxon>
        <taxon>Naegleria</taxon>
    </lineage>
</organism>
<evidence type="ECO:0000259" key="7">
    <source>
        <dbReference type="Pfam" id="PF20811"/>
    </source>
</evidence>
<dbReference type="InterPro" id="IPR046372">
    <property type="entry name" value="PARG_cat_C"/>
</dbReference>
<dbReference type="STRING" id="5762.D2VUU6"/>
<dbReference type="GO" id="GO:0005737">
    <property type="term" value="C:cytoplasm"/>
    <property type="evidence" value="ECO:0007669"/>
    <property type="project" value="TreeGrafter"/>
</dbReference>
<feature type="binding site" evidence="5">
    <location>
        <position position="254"/>
    </location>
    <ligand>
        <name>substrate</name>
    </ligand>
</feature>
<evidence type="ECO:0000256" key="1">
    <source>
        <dbReference type="ARBA" id="ARBA00009545"/>
    </source>
</evidence>
<dbReference type="GO" id="GO:1990966">
    <property type="term" value="P:ATP generation from poly-ADP-D-ribose"/>
    <property type="evidence" value="ECO:0007669"/>
    <property type="project" value="TreeGrafter"/>
</dbReference>
<evidence type="ECO:0000256" key="2">
    <source>
        <dbReference type="ARBA" id="ARBA00012255"/>
    </source>
</evidence>
<feature type="active site" evidence="4">
    <location>
        <position position="269"/>
    </location>
</feature>
<dbReference type="eggNOG" id="KOG2064">
    <property type="taxonomic scope" value="Eukaryota"/>
</dbReference>
<evidence type="ECO:0000256" key="3">
    <source>
        <dbReference type="ARBA" id="ARBA00022801"/>
    </source>
</evidence>
<gene>
    <name evidence="8" type="ORF">NAEGRDRAFT_81303</name>
</gene>
<dbReference type="GO" id="GO:0006282">
    <property type="term" value="P:regulation of DNA repair"/>
    <property type="evidence" value="ECO:0007669"/>
    <property type="project" value="InterPro"/>
</dbReference>
<evidence type="ECO:0000313" key="9">
    <source>
        <dbReference type="Proteomes" id="UP000006671"/>
    </source>
</evidence>
<feature type="domain" description="PARG helical" evidence="7">
    <location>
        <begin position="91"/>
        <end position="214"/>
    </location>
</feature>
<dbReference type="GO" id="GO:0004649">
    <property type="term" value="F:poly(ADP-ribose) glycohydrolase activity"/>
    <property type="evidence" value="ECO:0007669"/>
    <property type="project" value="UniProtKB-EC"/>
</dbReference>
<dbReference type="EMBL" id="GG738900">
    <property type="protein sequence ID" value="EFC39385.1"/>
    <property type="molecule type" value="Genomic_DNA"/>
</dbReference>
<dbReference type="Pfam" id="PF05028">
    <property type="entry name" value="PARG_cat_C"/>
    <property type="match status" value="1"/>
</dbReference>
<dbReference type="PANTHER" id="PTHR12837">
    <property type="entry name" value="POLY ADP-RIBOSE GLYCOHYDROLASE"/>
    <property type="match status" value="1"/>
</dbReference>
<dbReference type="GO" id="GO:0005975">
    <property type="term" value="P:carbohydrate metabolic process"/>
    <property type="evidence" value="ECO:0007669"/>
    <property type="project" value="InterPro"/>
</dbReference>
<feature type="active site" evidence="4">
    <location>
        <position position="251"/>
    </location>
</feature>
<reference evidence="8 9" key="1">
    <citation type="journal article" date="2010" name="Cell">
        <title>The genome of Naegleria gruberi illuminates early eukaryotic versatility.</title>
        <authorList>
            <person name="Fritz-Laylin L.K."/>
            <person name="Prochnik S.E."/>
            <person name="Ginger M.L."/>
            <person name="Dacks J.B."/>
            <person name="Carpenter M.L."/>
            <person name="Field M.C."/>
            <person name="Kuo A."/>
            <person name="Paredez A."/>
            <person name="Chapman J."/>
            <person name="Pham J."/>
            <person name="Shu S."/>
            <person name="Neupane R."/>
            <person name="Cipriano M."/>
            <person name="Mancuso J."/>
            <person name="Tu H."/>
            <person name="Salamov A."/>
            <person name="Lindquist E."/>
            <person name="Shapiro H."/>
            <person name="Lucas S."/>
            <person name="Grigoriev I.V."/>
            <person name="Cande W.Z."/>
            <person name="Fulton C."/>
            <person name="Rokhsar D.S."/>
            <person name="Dawson S.C."/>
        </authorList>
    </citation>
    <scope>NUCLEOTIDE SEQUENCE [LARGE SCALE GENOMIC DNA]</scope>
    <source>
        <strain evidence="8 9">NEG-M</strain>
    </source>
</reference>
<dbReference type="InterPro" id="IPR007724">
    <property type="entry name" value="Poly_GlycHdrlase"/>
</dbReference>
<keyword evidence="3 8" id="KW-0378">Hydrolase</keyword>
<evidence type="ECO:0000313" key="8">
    <source>
        <dbReference type="EMBL" id="EFC39385.1"/>
    </source>
</evidence>
<evidence type="ECO:0000256" key="5">
    <source>
        <dbReference type="PIRSR" id="PIRSR607724-2"/>
    </source>
</evidence>
<dbReference type="GO" id="GO:0005634">
    <property type="term" value="C:nucleus"/>
    <property type="evidence" value="ECO:0007669"/>
    <property type="project" value="TreeGrafter"/>
</dbReference>
<dbReference type="PANTHER" id="PTHR12837:SF15">
    <property type="entry name" value="POLY(ADP-RIBOSE) GLYCOHYDROLASE"/>
    <property type="match status" value="1"/>
</dbReference>
<comment type="similarity">
    <text evidence="1">Belongs to the poly(ADP-ribose) glycohydrolase family.</text>
</comment>
<dbReference type="EC" id="3.2.1.143" evidence="2"/>
<dbReference type="Pfam" id="PF20811">
    <property type="entry name" value="PARG_cat_N"/>
    <property type="match status" value="1"/>
</dbReference>
<name>D2VUU6_NAEGR</name>
<protein>
    <recommendedName>
        <fullName evidence="2">poly(ADP-ribose) glycohydrolase</fullName>
        <ecNumber evidence="2">3.2.1.143</ecNumber>
    </recommendedName>
</protein>
<dbReference type="InParanoid" id="D2VUU6"/>